<evidence type="ECO:0000256" key="7">
    <source>
        <dbReference type="ARBA" id="ARBA00023136"/>
    </source>
</evidence>
<feature type="transmembrane region" description="Helical" evidence="8">
    <location>
        <begin position="106"/>
        <end position="126"/>
    </location>
</feature>
<dbReference type="InterPro" id="IPR004812">
    <property type="entry name" value="Efflux_drug-R_Bcr/CmlA"/>
</dbReference>
<keyword evidence="3" id="KW-0813">Transport</keyword>
<sequence>MSQGVPVTPTAVRVCPPAAAPAPAAPAAGRRPRPAMALLVFVLGMLSATTSLATDLYLPAFPQIAADLGATEPQIQLTLTATMVGLAVGQLVIGPLSDRWGRRVPLLIGIAVFAATSFLCMAVTTAEQFTALRFLQGLAAATAAVISRAVVRDTFDGDSAVRLYSRLALLVGLAPMLGPVLGGQLMLIGPWELLFGLLGVAGLGGVALVFVGLPESLPAERRARQDWAATMRLFGVLLRDPRFIVPTLTMALSFAMTFTYISAFSFVSQAELGATAQQFSIVFGVNTLGMILGNQLNAALIGRMDTPHRLVTGLAGATVSVFALAVLHLSGGATLVTVTAVLFVMMFCTGLISPNATTLAITSRPASEAGSASALLGTLQFALGGVLAATAGLTGTDHATLGSMTLVMVVTALAAAAVFIVAAVRRGSLAAV</sequence>
<feature type="transmembrane region" description="Helical" evidence="8">
    <location>
        <begin position="374"/>
        <end position="395"/>
    </location>
</feature>
<dbReference type="Proteomes" id="UP001595923">
    <property type="component" value="Unassembled WGS sequence"/>
</dbReference>
<comment type="subcellular location">
    <subcellularLocation>
        <location evidence="1">Cell membrane</location>
        <topology evidence="1">Multi-pass membrane protein</topology>
    </subcellularLocation>
</comment>
<dbReference type="CDD" id="cd17320">
    <property type="entry name" value="MFS_MdfA_MDR_like"/>
    <property type="match status" value="1"/>
</dbReference>
<keyword evidence="6 8" id="KW-1133">Transmembrane helix</keyword>
<dbReference type="InterPro" id="IPR020846">
    <property type="entry name" value="MFS_dom"/>
</dbReference>
<evidence type="ECO:0000256" key="8">
    <source>
        <dbReference type="SAM" id="Phobius"/>
    </source>
</evidence>
<comment type="similarity">
    <text evidence="2">Belongs to the major facilitator superfamily. Bcr/CmlA family.</text>
</comment>
<feature type="transmembrane region" description="Helical" evidence="8">
    <location>
        <begin position="193"/>
        <end position="213"/>
    </location>
</feature>
<keyword evidence="5 8" id="KW-0812">Transmembrane</keyword>
<dbReference type="Pfam" id="PF07690">
    <property type="entry name" value="MFS_1"/>
    <property type="match status" value="1"/>
</dbReference>
<feature type="transmembrane region" description="Helical" evidence="8">
    <location>
        <begin position="335"/>
        <end position="353"/>
    </location>
</feature>
<accession>A0ABV9DZD0</accession>
<feature type="transmembrane region" description="Helical" evidence="8">
    <location>
        <begin position="310"/>
        <end position="329"/>
    </location>
</feature>
<organism evidence="10 11">
    <name type="scientific">Nocardiopsis mangrovi</name>
    <dbReference type="NCBI Taxonomy" id="1179818"/>
    <lineage>
        <taxon>Bacteria</taxon>
        <taxon>Bacillati</taxon>
        <taxon>Actinomycetota</taxon>
        <taxon>Actinomycetes</taxon>
        <taxon>Streptosporangiales</taxon>
        <taxon>Nocardiopsidaceae</taxon>
        <taxon>Nocardiopsis</taxon>
    </lineage>
</organism>
<feature type="transmembrane region" description="Helical" evidence="8">
    <location>
        <begin position="163"/>
        <end position="187"/>
    </location>
</feature>
<dbReference type="InterPro" id="IPR036259">
    <property type="entry name" value="MFS_trans_sf"/>
</dbReference>
<dbReference type="EMBL" id="JBHSFQ010000022">
    <property type="protein sequence ID" value="MFC4564224.1"/>
    <property type="molecule type" value="Genomic_DNA"/>
</dbReference>
<feature type="transmembrane region" description="Helical" evidence="8">
    <location>
        <begin position="243"/>
        <end position="267"/>
    </location>
</feature>
<feature type="transmembrane region" description="Helical" evidence="8">
    <location>
        <begin position="35"/>
        <end position="54"/>
    </location>
</feature>
<dbReference type="InterPro" id="IPR011701">
    <property type="entry name" value="MFS"/>
</dbReference>
<dbReference type="InterPro" id="IPR005829">
    <property type="entry name" value="Sugar_transporter_CS"/>
</dbReference>
<keyword evidence="11" id="KW-1185">Reference proteome</keyword>
<evidence type="ECO:0000256" key="6">
    <source>
        <dbReference type="ARBA" id="ARBA00022989"/>
    </source>
</evidence>
<feature type="transmembrane region" description="Helical" evidence="8">
    <location>
        <begin position="74"/>
        <end position="94"/>
    </location>
</feature>
<evidence type="ECO:0000313" key="11">
    <source>
        <dbReference type="Proteomes" id="UP001595923"/>
    </source>
</evidence>
<keyword evidence="4" id="KW-1003">Cell membrane</keyword>
<evidence type="ECO:0000256" key="1">
    <source>
        <dbReference type="ARBA" id="ARBA00004651"/>
    </source>
</evidence>
<name>A0ABV9DZD0_9ACTN</name>
<evidence type="ECO:0000256" key="5">
    <source>
        <dbReference type="ARBA" id="ARBA00022692"/>
    </source>
</evidence>
<feature type="domain" description="Major facilitator superfamily (MFS) profile" evidence="9">
    <location>
        <begin position="36"/>
        <end position="426"/>
    </location>
</feature>
<feature type="transmembrane region" description="Helical" evidence="8">
    <location>
        <begin position="401"/>
        <end position="424"/>
    </location>
</feature>
<dbReference type="PROSITE" id="PS50850">
    <property type="entry name" value="MFS"/>
    <property type="match status" value="1"/>
</dbReference>
<feature type="transmembrane region" description="Helical" evidence="8">
    <location>
        <begin position="132"/>
        <end position="151"/>
    </location>
</feature>
<dbReference type="RefSeq" id="WP_378577260.1">
    <property type="nucleotide sequence ID" value="NZ_JBHSFQ010000022.1"/>
</dbReference>
<dbReference type="NCBIfam" id="TIGR00710">
    <property type="entry name" value="efflux_Bcr_CflA"/>
    <property type="match status" value="1"/>
</dbReference>
<dbReference type="Gene3D" id="1.20.1720.10">
    <property type="entry name" value="Multidrug resistance protein D"/>
    <property type="match status" value="1"/>
</dbReference>
<protein>
    <submittedName>
        <fullName evidence="10">Multidrug effflux MFS transporter</fullName>
    </submittedName>
</protein>
<dbReference type="SUPFAM" id="SSF103473">
    <property type="entry name" value="MFS general substrate transporter"/>
    <property type="match status" value="1"/>
</dbReference>
<comment type="caution">
    <text evidence="10">The sequence shown here is derived from an EMBL/GenBank/DDBJ whole genome shotgun (WGS) entry which is preliminary data.</text>
</comment>
<evidence type="ECO:0000313" key="10">
    <source>
        <dbReference type="EMBL" id="MFC4564224.1"/>
    </source>
</evidence>
<reference evidence="11" key="1">
    <citation type="journal article" date="2019" name="Int. J. Syst. Evol. Microbiol.">
        <title>The Global Catalogue of Microorganisms (GCM) 10K type strain sequencing project: providing services to taxonomists for standard genome sequencing and annotation.</title>
        <authorList>
            <consortium name="The Broad Institute Genomics Platform"/>
            <consortium name="The Broad Institute Genome Sequencing Center for Infectious Disease"/>
            <person name="Wu L."/>
            <person name="Ma J."/>
        </authorList>
    </citation>
    <scope>NUCLEOTIDE SEQUENCE [LARGE SCALE GENOMIC DNA]</scope>
    <source>
        <strain evidence="11">XZYJ18</strain>
    </source>
</reference>
<feature type="transmembrane region" description="Helical" evidence="8">
    <location>
        <begin position="279"/>
        <end position="298"/>
    </location>
</feature>
<keyword evidence="7 8" id="KW-0472">Membrane</keyword>
<gene>
    <name evidence="10" type="ORF">ACFO4E_20375</name>
</gene>
<evidence type="ECO:0000256" key="3">
    <source>
        <dbReference type="ARBA" id="ARBA00022448"/>
    </source>
</evidence>
<proteinExistence type="inferred from homology"/>
<dbReference type="PANTHER" id="PTHR23502:SF132">
    <property type="entry name" value="POLYAMINE TRANSPORTER 2-RELATED"/>
    <property type="match status" value="1"/>
</dbReference>
<evidence type="ECO:0000259" key="9">
    <source>
        <dbReference type="PROSITE" id="PS50850"/>
    </source>
</evidence>
<dbReference type="PANTHER" id="PTHR23502">
    <property type="entry name" value="MAJOR FACILITATOR SUPERFAMILY"/>
    <property type="match status" value="1"/>
</dbReference>
<dbReference type="PROSITE" id="PS00216">
    <property type="entry name" value="SUGAR_TRANSPORT_1"/>
    <property type="match status" value="1"/>
</dbReference>
<evidence type="ECO:0000256" key="2">
    <source>
        <dbReference type="ARBA" id="ARBA00006236"/>
    </source>
</evidence>
<evidence type="ECO:0000256" key="4">
    <source>
        <dbReference type="ARBA" id="ARBA00022475"/>
    </source>
</evidence>